<dbReference type="EMBL" id="CP012898">
    <property type="protein sequence ID" value="ALJ06454.1"/>
    <property type="molecule type" value="Genomic_DNA"/>
</dbReference>
<evidence type="ECO:0000313" key="6">
    <source>
        <dbReference type="EMBL" id="ALJ06454.1"/>
    </source>
</evidence>
<reference evidence="6 7" key="1">
    <citation type="submission" date="2015-10" db="EMBL/GenBank/DDBJ databases">
        <authorList>
            <person name="Gilbert D.G."/>
        </authorList>
    </citation>
    <scope>NUCLEOTIDE SEQUENCE [LARGE SCALE GENOMIC DNA]</scope>
    <source>
        <strain evidence="7">HZ-22</strain>
    </source>
</reference>
<feature type="domain" description="Cytochrome c" evidence="5">
    <location>
        <begin position="628"/>
        <end position="722"/>
    </location>
</feature>
<dbReference type="GO" id="GO:0046872">
    <property type="term" value="F:metal ion binding"/>
    <property type="evidence" value="ECO:0007669"/>
    <property type="project" value="UniProtKB-KW"/>
</dbReference>
<dbReference type="AlphaFoldDB" id="A0A0N7HYX3"/>
<dbReference type="Proteomes" id="UP000057981">
    <property type="component" value="Chromosome"/>
</dbReference>
<organism evidence="6 7">
    <name type="scientific">Pseudalgibacter alginicilyticus</name>
    <dbReference type="NCBI Taxonomy" id="1736674"/>
    <lineage>
        <taxon>Bacteria</taxon>
        <taxon>Pseudomonadati</taxon>
        <taxon>Bacteroidota</taxon>
        <taxon>Flavobacteriia</taxon>
        <taxon>Flavobacteriales</taxon>
        <taxon>Flavobacteriaceae</taxon>
        <taxon>Pseudalgibacter</taxon>
    </lineage>
</organism>
<keyword evidence="7" id="KW-1185">Reference proteome</keyword>
<protein>
    <submittedName>
        <fullName evidence="6">Dehydrogenase</fullName>
    </submittedName>
</protein>
<dbReference type="OrthoDB" id="9808161at2"/>
<dbReference type="InterPro" id="IPR055557">
    <property type="entry name" value="DUF7133"/>
</dbReference>
<dbReference type="InterPro" id="IPR016024">
    <property type="entry name" value="ARM-type_fold"/>
</dbReference>
<gene>
    <name evidence="6" type="ORF">APS56_15515</name>
</gene>
<dbReference type="InterPro" id="IPR011042">
    <property type="entry name" value="6-blade_b-propeller_TolB-like"/>
</dbReference>
<dbReference type="InterPro" id="IPR011989">
    <property type="entry name" value="ARM-like"/>
</dbReference>
<dbReference type="PROSITE" id="PS51007">
    <property type="entry name" value="CYTC"/>
    <property type="match status" value="1"/>
</dbReference>
<accession>A0A0N7HYX3</accession>
<dbReference type="SUPFAM" id="SSF46626">
    <property type="entry name" value="Cytochrome c"/>
    <property type="match status" value="1"/>
</dbReference>
<evidence type="ECO:0000256" key="1">
    <source>
        <dbReference type="ARBA" id="ARBA00022617"/>
    </source>
</evidence>
<dbReference type="RefSeq" id="WP_054730472.1">
    <property type="nucleotide sequence ID" value="NZ_CP012898.1"/>
</dbReference>
<dbReference type="Gene3D" id="1.25.10.10">
    <property type="entry name" value="Leucine-rich Repeat Variant"/>
    <property type="match status" value="1"/>
</dbReference>
<keyword evidence="3 4" id="KW-0408">Iron</keyword>
<dbReference type="STRING" id="1736674.APS56_15515"/>
<evidence type="ECO:0000256" key="4">
    <source>
        <dbReference type="PROSITE-ProRule" id="PRU00433"/>
    </source>
</evidence>
<dbReference type="InterPro" id="IPR036909">
    <property type="entry name" value="Cyt_c-like_dom_sf"/>
</dbReference>
<dbReference type="KEGG" id="ahz:APS56_15515"/>
<dbReference type="Pfam" id="PF00034">
    <property type="entry name" value="Cytochrom_C"/>
    <property type="match status" value="1"/>
</dbReference>
<dbReference type="Pfam" id="PF23500">
    <property type="entry name" value="DUF7133"/>
    <property type="match status" value="1"/>
</dbReference>
<dbReference type="GO" id="GO:0009055">
    <property type="term" value="F:electron transfer activity"/>
    <property type="evidence" value="ECO:0007669"/>
    <property type="project" value="InterPro"/>
</dbReference>
<dbReference type="PROSITE" id="PS51257">
    <property type="entry name" value="PROKAR_LIPOPROTEIN"/>
    <property type="match status" value="1"/>
</dbReference>
<dbReference type="PANTHER" id="PTHR33546:SF1">
    <property type="entry name" value="LARGE, MULTIFUNCTIONAL SECRETED PROTEIN"/>
    <property type="match status" value="1"/>
</dbReference>
<dbReference type="InterPro" id="IPR009056">
    <property type="entry name" value="Cyt_c-like_dom"/>
</dbReference>
<evidence type="ECO:0000313" key="7">
    <source>
        <dbReference type="Proteomes" id="UP000057981"/>
    </source>
</evidence>
<dbReference type="SUPFAM" id="SSF48371">
    <property type="entry name" value="ARM repeat"/>
    <property type="match status" value="1"/>
</dbReference>
<evidence type="ECO:0000256" key="3">
    <source>
        <dbReference type="ARBA" id="ARBA00023004"/>
    </source>
</evidence>
<dbReference type="GO" id="GO:0020037">
    <property type="term" value="F:heme binding"/>
    <property type="evidence" value="ECO:0007669"/>
    <property type="project" value="InterPro"/>
</dbReference>
<evidence type="ECO:0000256" key="2">
    <source>
        <dbReference type="ARBA" id="ARBA00022723"/>
    </source>
</evidence>
<dbReference type="PANTHER" id="PTHR33546">
    <property type="entry name" value="LARGE, MULTIFUNCTIONAL SECRETED PROTEIN-RELATED"/>
    <property type="match status" value="1"/>
</dbReference>
<dbReference type="Gene3D" id="1.10.760.10">
    <property type="entry name" value="Cytochrome c-like domain"/>
    <property type="match status" value="1"/>
</dbReference>
<dbReference type="SUPFAM" id="SSF63829">
    <property type="entry name" value="Calcium-dependent phosphotriesterase"/>
    <property type="match status" value="1"/>
</dbReference>
<name>A0A0N7HYX3_9FLAO</name>
<proteinExistence type="predicted"/>
<dbReference type="Gene3D" id="2.120.10.30">
    <property type="entry name" value="TolB, C-terminal domain"/>
    <property type="match status" value="1"/>
</dbReference>
<evidence type="ECO:0000259" key="5">
    <source>
        <dbReference type="PROSITE" id="PS51007"/>
    </source>
</evidence>
<keyword evidence="1 4" id="KW-0349">Heme</keyword>
<sequence>MKHYKFSLVKNNQLFFCSLILLLLTVSCKSKIYDEPIISLETYQIEEGFELQIAASEPFIEAPVSMDFDNKGRMWVVEMKGYMQNLEGTGSEMPNGTISILEDWDNDGITDHSKIFLDSLVLPRAIAHVYGGLLYAEPPNLWFVDIKDDKPQNKVLVDSLYSDGGNVEHQPNGLMMHVDNWIYNAKSNFRYQNKNGKWIKEPTTFRGQWGISKDNFGRLYYNTNSTQLIGDYVLPNTAIKNPFYRPTAAFGKKLTPNQNVFPLHPTSVNRGNEKGVLTKDSLLINVTSACGPLIYRGNAYPSYYMENAFVCAPEANLVKRHILNISADKITANQAISKKEFIASTDEGFRPVNLFNGPDGNMYVVDMHRGIIQDKAFLTPYLQKRYAQKKLDTIIGMGRILRVVNKGNNSIKVDDLNTFSNLELVDLLSSSNGWLRDRAQQLLIFNNDKAVVTRLKKILENVENPIAQIHALHTLNGLKVLDFTTLEKVLYSNSKSATISHALVLIEQFASQNRIPSILKIIEKQTLKNNPEIDLYILNALGDWISLSSDKFFPIILKLSNKYTNNLVYQESLISSLRGLEEAFLLFLNKKEDEVTISKLNEILLTTISNKNNNKKNFIYTQKSVGTDARTAGYNIFRNFCATCHGIDGEGIENLAPPLRDSEYVTESNERLALIILHGLSGPIHVNGELYDLGITMPGLANNPEFSDTDIKNIIEYLNNAFPGDSEKINIDKIKLLRNLKPKEADVYTENELLELKLE</sequence>
<keyword evidence="2 4" id="KW-0479">Metal-binding</keyword>
<dbReference type="PATRIC" id="fig|1736674.3.peg.3174"/>